<keyword evidence="3" id="KW-1185">Reference proteome</keyword>
<evidence type="ECO:0000313" key="3">
    <source>
        <dbReference type="Proteomes" id="UP000324974"/>
    </source>
</evidence>
<name>A0A5C1A9Q7_9BACT</name>
<dbReference type="Gene3D" id="3.40.1580.10">
    <property type="entry name" value="SMI1/KNR4-like"/>
    <property type="match status" value="1"/>
</dbReference>
<dbReference type="AlphaFoldDB" id="A0A5C1A9Q7"/>
<feature type="domain" description="Knr4/Smi1-like" evidence="1">
    <location>
        <begin position="28"/>
        <end position="157"/>
    </location>
</feature>
<accession>A0A5C1A9Q7</accession>
<dbReference type="RefSeq" id="WP_149109780.1">
    <property type="nucleotide sequence ID" value="NZ_CP042425.1"/>
</dbReference>
<organism evidence="2 3">
    <name type="scientific">Limnoglobus roseus</name>
    <dbReference type="NCBI Taxonomy" id="2598579"/>
    <lineage>
        <taxon>Bacteria</taxon>
        <taxon>Pseudomonadati</taxon>
        <taxon>Planctomycetota</taxon>
        <taxon>Planctomycetia</taxon>
        <taxon>Gemmatales</taxon>
        <taxon>Gemmataceae</taxon>
        <taxon>Limnoglobus</taxon>
    </lineage>
</organism>
<dbReference type="InterPro" id="IPR018958">
    <property type="entry name" value="Knr4/Smi1-like_dom"/>
</dbReference>
<proteinExistence type="predicted"/>
<protein>
    <recommendedName>
        <fullName evidence="1">Knr4/Smi1-like domain-containing protein</fullName>
    </recommendedName>
</protein>
<dbReference type="SMART" id="SM00860">
    <property type="entry name" value="SMI1_KNR4"/>
    <property type="match status" value="1"/>
</dbReference>
<reference evidence="3" key="1">
    <citation type="submission" date="2019-08" db="EMBL/GenBank/DDBJ databases">
        <title>Limnoglobus roseus gen. nov., sp. nov., a novel freshwater planctomycete with a giant genome from the family Gemmataceae.</title>
        <authorList>
            <person name="Kulichevskaya I.S."/>
            <person name="Naumoff D.G."/>
            <person name="Miroshnikov K."/>
            <person name="Ivanova A."/>
            <person name="Philippov D.A."/>
            <person name="Hakobyan A."/>
            <person name="Rijpstra I.C."/>
            <person name="Sinninghe Damste J.S."/>
            <person name="Liesack W."/>
            <person name="Dedysh S.N."/>
        </authorList>
    </citation>
    <scope>NUCLEOTIDE SEQUENCE [LARGE SCALE GENOMIC DNA]</scope>
    <source>
        <strain evidence="3">PX52</strain>
    </source>
</reference>
<dbReference type="EMBL" id="CP042425">
    <property type="protein sequence ID" value="QEL14923.1"/>
    <property type="molecule type" value="Genomic_DNA"/>
</dbReference>
<dbReference type="InterPro" id="IPR037883">
    <property type="entry name" value="Knr4/Smi1-like_sf"/>
</dbReference>
<evidence type="ECO:0000313" key="2">
    <source>
        <dbReference type="EMBL" id="QEL14923.1"/>
    </source>
</evidence>
<dbReference type="Proteomes" id="UP000324974">
    <property type="component" value="Chromosome"/>
</dbReference>
<gene>
    <name evidence="2" type="ORF">PX52LOC_01824</name>
</gene>
<dbReference type="SUPFAM" id="SSF160631">
    <property type="entry name" value="SMI1/KNR4-like"/>
    <property type="match status" value="1"/>
</dbReference>
<dbReference type="Pfam" id="PF09346">
    <property type="entry name" value="SMI1_KNR4"/>
    <property type="match status" value="1"/>
</dbReference>
<dbReference type="KEGG" id="lrs:PX52LOC_01824"/>
<evidence type="ECO:0000259" key="1">
    <source>
        <dbReference type="SMART" id="SM00860"/>
    </source>
</evidence>
<sequence>MKWRKLLDDSLPPAAEREYGERYKFGRPASEKQLATAERTLGVRLPDDVREMLSEFNGVWYTTTAGRAHGHAPNIQFLDTKYLSVNVPNHLADYEPSPPRYALRRVVFVAQSNGFGDLWGVCASDVGRHKAGTVVRLGHEVGQLEACQPSLAAFIRGGLFGVDTEFVKRLAKQGRPPSNLAALRARGRQPSFAHWKGTISPELIVQCEDAVTRLAARLVALGPNPTKRQVRGAINGGIKRFDELQWIKGDPWIGLPEQKDICDALHELIDLTGFEASEEWTEIRDW</sequence>
<dbReference type="OrthoDB" id="270691at2"/>